<protein>
    <submittedName>
        <fullName evidence="1">2919_t:CDS:1</fullName>
    </submittedName>
</protein>
<evidence type="ECO:0000313" key="1">
    <source>
        <dbReference type="EMBL" id="CAG8847127.1"/>
    </source>
</evidence>
<dbReference type="EMBL" id="CAJVQB010086329">
    <property type="protein sequence ID" value="CAG8847127.1"/>
    <property type="molecule type" value="Genomic_DNA"/>
</dbReference>
<keyword evidence="2" id="KW-1185">Reference proteome</keyword>
<evidence type="ECO:0000313" key="2">
    <source>
        <dbReference type="Proteomes" id="UP000789901"/>
    </source>
</evidence>
<comment type="caution">
    <text evidence="1">The sequence shown here is derived from an EMBL/GenBank/DDBJ whole genome shotgun (WGS) entry which is preliminary data.</text>
</comment>
<proteinExistence type="predicted"/>
<gene>
    <name evidence="1" type="ORF">GMARGA_LOCUS38509</name>
</gene>
<dbReference type="Proteomes" id="UP000789901">
    <property type="component" value="Unassembled WGS sequence"/>
</dbReference>
<reference evidence="1 2" key="1">
    <citation type="submission" date="2021-06" db="EMBL/GenBank/DDBJ databases">
        <authorList>
            <person name="Kallberg Y."/>
            <person name="Tangrot J."/>
            <person name="Rosling A."/>
        </authorList>
    </citation>
    <scope>NUCLEOTIDE SEQUENCE [LARGE SCALE GENOMIC DNA]</scope>
    <source>
        <strain evidence="1 2">120-4 pot B 10/14</strain>
    </source>
</reference>
<organism evidence="1 2">
    <name type="scientific">Gigaspora margarita</name>
    <dbReference type="NCBI Taxonomy" id="4874"/>
    <lineage>
        <taxon>Eukaryota</taxon>
        <taxon>Fungi</taxon>
        <taxon>Fungi incertae sedis</taxon>
        <taxon>Mucoromycota</taxon>
        <taxon>Glomeromycotina</taxon>
        <taxon>Glomeromycetes</taxon>
        <taxon>Diversisporales</taxon>
        <taxon>Gigasporaceae</taxon>
        <taxon>Gigaspora</taxon>
    </lineage>
</organism>
<feature type="non-terminal residue" evidence="1">
    <location>
        <position position="1"/>
    </location>
</feature>
<name>A0ABN7X5J3_GIGMA</name>
<accession>A0ABN7X5J3</accession>
<sequence length="53" mass="6172">AIFSTTCDHQFYIFSYAKGSHIVHHLASKDINIDEEILILKEQAKEMFNAFKK</sequence>